<name>A0A7V8FHS3_STEMA</name>
<dbReference type="AlphaFoldDB" id="A0A7V8FHS3"/>
<comment type="caution">
    <text evidence="1">The sequence shown here is derived from an EMBL/GenBank/DDBJ whole genome shotgun (WGS) entry which is preliminary data.</text>
</comment>
<proteinExistence type="predicted"/>
<evidence type="ECO:0000313" key="1">
    <source>
        <dbReference type="EMBL" id="KAF1015983.1"/>
    </source>
</evidence>
<accession>A0A7V8FHS3</accession>
<organism evidence="1 2">
    <name type="scientific">Stenotrophomonas maltophilia</name>
    <name type="common">Pseudomonas maltophilia</name>
    <name type="synonym">Xanthomonas maltophilia</name>
    <dbReference type="NCBI Taxonomy" id="40324"/>
    <lineage>
        <taxon>Bacteria</taxon>
        <taxon>Pseudomonadati</taxon>
        <taxon>Pseudomonadota</taxon>
        <taxon>Gammaproteobacteria</taxon>
        <taxon>Lysobacterales</taxon>
        <taxon>Lysobacteraceae</taxon>
        <taxon>Stenotrophomonas</taxon>
        <taxon>Stenotrophomonas maltophilia group</taxon>
    </lineage>
</organism>
<reference evidence="2" key="1">
    <citation type="journal article" date="2020" name="MBio">
        <title>Horizontal gene transfer to a defensive symbiont with a reduced genome amongst a multipartite beetle microbiome.</title>
        <authorList>
            <person name="Waterworth S.C."/>
            <person name="Florez L.V."/>
            <person name="Rees E.R."/>
            <person name="Hertweck C."/>
            <person name="Kaltenpoth M."/>
            <person name="Kwan J.C."/>
        </authorList>
    </citation>
    <scope>NUCLEOTIDE SEQUENCE [LARGE SCALE GENOMIC DNA]</scope>
</reference>
<evidence type="ECO:0000313" key="2">
    <source>
        <dbReference type="Proteomes" id="UP000487117"/>
    </source>
</evidence>
<protein>
    <submittedName>
        <fullName evidence="1">Uncharacterized protein</fullName>
    </submittedName>
</protein>
<gene>
    <name evidence="1" type="ORF">GAK31_01467</name>
</gene>
<dbReference type="EMBL" id="WNDS01000002">
    <property type="protein sequence ID" value="KAF1015983.1"/>
    <property type="molecule type" value="Genomic_DNA"/>
</dbReference>
<sequence>MNTPESDFDPELQARLRALPDERSLPEGSWERLAMRLPPRELPTPETQAPATVVALPRRPRSRWGWPLGTALAASLALYWVSPLTRHEAAAPAAPTLMQAQADAMTDQYQQAVAASLPTDADTGEWQPALAELDHSARQIRAALAQDPRSRLLLEQLQRTYALRLELTRQAAQSAAGMAT</sequence>
<dbReference type="Proteomes" id="UP000487117">
    <property type="component" value="Unassembled WGS sequence"/>
</dbReference>